<name>A0A899FZF3_9ASCO</name>
<evidence type="ECO:0000313" key="3">
    <source>
        <dbReference type="Proteomes" id="UP000663699"/>
    </source>
</evidence>
<organism evidence="2 3">
    <name type="scientific">Pneumocystis wakefieldiae</name>
    <dbReference type="NCBI Taxonomy" id="38082"/>
    <lineage>
        <taxon>Eukaryota</taxon>
        <taxon>Fungi</taxon>
        <taxon>Dikarya</taxon>
        <taxon>Ascomycota</taxon>
        <taxon>Taphrinomycotina</taxon>
        <taxon>Pneumocystomycetes</taxon>
        <taxon>Pneumocystaceae</taxon>
        <taxon>Pneumocystis</taxon>
    </lineage>
</organism>
<accession>A0A899FZF3</accession>
<keyword evidence="3" id="KW-1185">Reference proteome</keyword>
<keyword evidence="1" id="KW-1133">Transmembrane helix</keyword>
<evidence type="ECO:0000256" key="1">
    <source>
        <dbReference type="SAM" id="Phobius"/>
    </source>
</evidence>
<dbReference type="OrthoDB" id="341482at2759"/>
<keyword evidence="1" id="KW-0812">Transmembrane</keyword>
<sequence length="134" mass="15902">MEDIYEYILDENKWVYLLENHPIFSLSEKEEERIRSLEDMKSLIAVRQTEVFVGVDNTIRYADLKECKIEDQKNRRMDYKEFKLRKITFHIERLIINICGSILVVAGSHDLAIIFLPTYLNSLEESSLSWSKIL</sequence>
<dbReference type="AlphaFoldDB" id="A0A899FZF3"/>
<proteinExistence type="predicted"/>
<dbReference type="EMBL" id="CP054538">
    <property type="protein sequence ID" value="QSL65685.1"/>
    <property type="molecule type" value="Genomic_DNA"/>
</dbReference>
<dbReference type="Proteomes" id="UP000663699">
    <property type="component" value="Chromosome 7"/>
</dbReference>
<evidence type="ECO:0000313" key="2">
    <source>
        <dbReference type="EMBL" id="QSL65685.1"/>
    </source>
</evidence>
<reference evidence="2" key="1">
    <citation type="submission" date="2020-06" db="EMBL/GenBank/DDBJ databases">
        <title>Genomes of multiple members of Pneumocystis genus reveal paths to human pathogen Pneumocystis jirovecii.</title>
        <authorList>
            <person name="Cisse O.H."/>
            <person name="Ma L."/>
            <person name="Dekker J."/>
            <person name="Khil P."/>
            <person name="Jo J."/>
            <person name="Brenchley J."/>
            <person name="Blair R."/>
            <person name="Pahar B."/>
            <person name="Chabe M."/>
            <person name="Van Rompay K.A."/>
            <person name="Keesler R."/>
            <person name="Sukura A."/>
            <person name="Hirsch V."/>
            <person name="Kutty G."/>
            <person name="Liu Y."/>
            <person name="Peng L."/>
            <person name="Chen J."/>
            <person name="Song J."/>
            <person name="Weissenbacher-Lang C."/>
            <person name="Xu J."/>
            <person name="Upham N.S."/>
            <person name="Stajich J.E."/>
            <person name="Cuomo C.A."/>
            <person name="Cushion M.T."/>
            <person name="Kovacs J.A."/>
        </authorList>
    </citation>
    <scope>NUCLEOTIDE SEQUENCE</scope>
    <source>
        <strain evidence="2">2A</strain>
    </source>
</reference>
<protein>
    <submittedName>
        <fullName evidence="2">Uncharacterized protein</fullName>
    </submittedName>
</protein>
<feature type="transmembrane region" description="Helical" evidence="1">
    <location>
        <begin position="94"/>
        <end position="120"/>
    </location>
</feature>
<keyword evidence="1" id="KW-0472">Membrane</keyword>
<gene>
    <name evidence="2" type="ORF">MERGE_002998</name>
</gene>